<dbReference type="InterPro" id="IPR051575">
    <property type="entry name" value="Myb-like_DNA-bd"/>
</dbReference>
<evidence type="ECO:0000256" key="2">
    <source>
        <dbReference type="ARBA" id="ARBA00023125"/>
    </source>
</evidence>
<evidence type="ECO:0008006" key="10">
    <source>
        <dbReference type="Google" id="ProtNLM"/>
    </source>
</evidence>
<dbReference type="PROSITE" id="PS50090">
    <property type="entry name" value="MYB_LIKE"/>
    <property type="match status" value="1"/>
</dbReference>
<feature type="non-terminal residue" evidence="8">
    <location>
        <position position="434"/>
    </location>
</feature>
<feature type="compositionally biased region" description="Basic and acidic residues" evidence="5">
    <location>
        <begin position="145"/>
        <end position="156"/>
    </location>
</feature>
<name>A0A194S214_RHOGW</name>
<dbReference type="GO" id="GO:0019185">
    <property type="term" value="C:snRNA-activating protein complex"/>
    <property type="evidence" value="ECO:0007669"/>
    <property type="project" value="TreeGrafter"/>
</dbReference>
<feature type="compositionally biased region" description="Low complexity" evidence="5">
    <location>
        <begin position="1"/>
        <end position="16"/>
    </location>
</feature>
<dbReference type="InterPro" id="IPR009057">
    <property type="entry name" value="Homeodomain-like_sf"/>
</dbReference>
<feature type="compositionally biased region" description="Acidic residues" evidence="5">
    <location>
        <begin position="160"/>
        <end position="169"/>
    </location>
</feature>
<dbReference type="GO" id="GO:0000978">
    <property type="term" value="F:RNA polymerase II cis-regulatory region sequence-specific DNA binding"/>
    <property type="evidence" value="ECO:0007669"/>
    <property type="project" value="TreeGrafter"/>
</dbReference>
<evidence type="ECO:0000256" key="1">
    <source>
        <dbReference type="ARBA" id="ARBA00023015"/>
    </source>
</evidence>
<feature type="domain" description="Myb-like" evidence="6">
    <location>
        <begin position="368"/>
        <end position="417"/>
    </location>
</feature>
<dbReference type="InterPro" id="IPR001005">
    <property type="entry name" value="SANT/Myb"/>
</dbReference>
<evidence type="ECO:0000256" key="3">
    <source>
        <dbReference type="ARBA" id="ARBA00023163"/>
    </source>
</evidence>
<protein>
    <recommendedName>
        <fullName evidence="10">Myb-like domain-containing protein</fullName>
    </recommendedName>
</protein>
<feature type="compositionally biased region" description="Low complexity" evidence="5">
    <location>
        <begin position="43"/>
        <end position="60"/>
    </location>
</feature>
<keyword evidence="4" id="KW-0539">Nucleus</keyword>
<reference evidence="8 9" key="1">
    <citation type="journal article" date="2015" name="Front. Microbiol.">
        <title>Genome sequence of the plant growth promoting endophytic yeast Rhodotorula graminis WP1.</title>
        <authorList>
            <person name="Firrincieli A."/>
            <person name="Otillar R."/>
            <person name="Salamov A."/>
            <person name="Schmutz J."/>
            <person name="Khan Z."/>
            <person name="Redman R.S."/>
            <person name="Fleck N.D."/>
            <person name="Lindquist E."/>
            <person name="Grigoriev I.V."/>
            <person name="Doty S.L."/>
        </authorList>
    </citation>
    <scope>NUCLEOTIDE SEQUENCE [LARGE SCALE GENOMIC DNA]</scope>
    <source>
        <strain evidence="8 9">WP1</strain>
    </source>
</reference>
<sequence length="434" mass="47348">MSSPRASSRSPSLDLQLEPDSDLDPDLLDPQLAVPIPPPHIASSPSPSSSSSSSSSTSSSHDLDRDPHQAPGPAPTPASPHAQVSCLAHLNADADDALVANQAYQHALKDAMMRLEHVRRRAKALKDLVTSLSASLAASTSSSAADRDRDRDRDAAAADNDNDEVEPDPDVGAGRALARLPDRHVRLRAPGMLEPAVPYFRHMHGQDLPLNEDARARERYLRAIQARSWQTHERLKLKGEVVAHNHRLVAREAMLRGDDPAEAVASRRRDDPGWFMRNVDGLDWDSIALVMPHRSAAACKIQWQSRDHPFLASLGGGGGGGGGGGVEAAKWTADEHARLVAAPNRTPTMCARRWRRRPKPSGTTSSSAAKVERMVWTPEEDERLKVAVQQWGENWDVVARHISVPAAVCRLRFQNSLRPSLARGRFTPNEDALL</sequence>
<keyword evidence="1" id="KW-0805">Transcription regulation</keyword>
<organism evidence="8 9">
    <name type="scientific">Rhodotorula graminis (strain WP1)</name>
    <dbReference type="NCBI Taxonomy" id="578459"/>
    <lineage>
        <taxon>Eukaryota</taxon>
        <taxon>Fungi</taxon>
        <taxon>Dikarya</taxon>
        <taxon>Basidiomycota</taxon>
        <taxon>Pucciniomycotina</taxon>
        <taxon>Microbotryomycetes</taxon>
        <taxon>Sporidiobolales</taxon>
        <taxon>Sporidiobolaceae</taxon>
        <taxon>Rhodotorula</taxon>
    </lineage>
</organism>
<proteinExistence type="predicted"/>
<dbReference type="AlphaFoldDB" id="A0A194S214"/>
<dbReference type="EMBL" id="KQ474079">
    <property type="protein sequence ID" value="KPV74773.1"/>
    <property type="molecule type" value="Genomic_DNA"/>
</dbReference>
<dbReference type="GO" id="GO:0042796">
    <property type="term" value="P:snRNA transcription by RNA polymerase III"/>
    <property type="evidence" value="ECO:0007669"/>
    <property type="project" value="TreeGrafter"/>
</dbReference>
<dbReference type="OrthoDB" id="2143914at2759"/>
<evidence type="ECO:0000256" key="5">
    <source>
        <dbReference type="SAM" id="MobiDB-lite"/>
    </source>
</evidence>
<evidence type="ECO:0000259" key="6">
    <source>
        <dbReference type="PROSITE" id="PS50090"/>
    </source>
</evidence>
<gene>
    <name evidence="8" type="ORF">RHOBADRAFT_44292</name>
</gene>
<feature type="compositionally biased region" description="Low complexity" evidence="5">
    <location>
        <begin position="135"/>
        <end position="144"/>
    </location>
</feature>
<keyword evidence="3" id="KW-0804">Transcription</keyword>
<dbReference type="Proteomes" id="UP000053890">
    <property type="component" value="Unassembled WGS sequence"/>
</dbReference>
<accession>A0A194S214</accession>
<dbReference type="Gene3D" id="1.10.10.60">
    <property type="entry name" value="Homeodomain-like"/>
    <property type="match status" value="1"/>
</dbReference>
<feature type="compositionally biased region" description="Acidic residues" evidence="5">
    <location>
        <begin position="17"/>
        <end position="27"/>
    </location>
</feature>
<dbReference type="SMART" id="SM00717">
    <property type="entry name" value="SANT"/>
    <property type="match status" value="2"/>
</dbReference>
<evidence type="ECO:0000313" key="9">
    <source>
        <dbReference type="Proteomes" id="UP000053890"/>
    </source>
</evidence>
<dbReference type="GO" id="GO:0042795">
    <property type="term" value="P:snRNA transcription by RNA polymerase II"/>
    <property type="evidence" value="ECO:0007669"/>
    <property type="project" value="TreeGrafter"/>
</dbReference>
<dbReference type="SUPFAM" id="SSF46689">
    <property type="entry name" value="Homeodomain-like"/>
    <property type="match status" value="1"/>
</dbReference>
<dbReference type="PANTHER" id="PTHR46621:SF1">
    <property type="entry name" value="SNRNA-ACTIVATING PROTEIN COMPLEX SUBUNIT 4"/>
    <property type="match status" value="1"/>
</dbReference>
<dbReference type="PROSITE" id="PS51294">
    <property type="entry name" value="HTH_MYB"/>
    <property type="match status" value="1"/>
</dbReference>
<dbReference type="InterPro" id="IPR017930">
    <property type="entry name" value="Myb_dom"/>
</dbReference>
<evidence type="ECO:0000259" key="7">
    <source>
        <dbReference type="PROSITE" id="PS51294"/>
    </source>
</evidence>
<feature type="domain" description="HTH myb-type" evidence="7">
    <location>
        <begin position="376"/>
        <end position="421"/>
    </location>
</feature>
<dbReference type="Pfam" id="PF00249">
    <property type="entry name" value="Myb_DNA-binding"/>
    <property type="match status" value="1"/>
</dbReference>
<feature type="region of interest" description="Disordered" evidence="5">
    <location>
        <begin position="1"/>
        <end position="82"/>
    </location>
</feature>
<evidence type="ECO:0000256" key="4">
    <source>
        <dbReference type="ARBA" id="ARBA00023242"/>
    </source>
</evidence>
<dbReference type="STRING" id="578459.A0A194S214"/>
<keyword evidence="2" id="KW-0238">DNA-binding</keyword>
<feature type="region of interest" description="Disordered" evidence="5">
    <location>
        <begin position="135"/>
        <end position="175"/>
    </location>
</feature>
<dbReference type="GeneID" id="28974830"/>
<dbReference type="CDD" id="cd00167">
    <property type="entry name" value="SANT"/>
    <property type="match status" value="2"/>
</dbReference>
<keyword evidence="9" id="KW-1185">Reference proteome</keyword>
<dbReference type="RefSeq" id="XP_018270822.1">
    <property type="nucleotide sequence ID" value="XM_018414382.1"/>
</dbReference>
<evidence type="ECO:0000313" key="8">
    <source>
        <dbReference type="EMBL" id="KPV74773.1"/>
    </source>
</evidence>
<dbReference type="GO" id="GO:0001006">
    <property type="term" value="F:RNA polymerase III type 3 promoter sequence-specific DNA binding"/>
    <property type="evidence" value="ECO:0007669"/>
    <property type="project" value="TreeGrafter"/>
</dbReference>
<dbReference type="PANTHER" id="PTHR46621">
    <property type="entry name" value="SNRNA-ACTIVATING PROTEIN COMPLEX SUBUNIT 4"/>
    <property type="match status" value="1"/>
</dbReference>